<accession>A0AAP0Q0D6</accession>
<gene>
    <name evidence="2" type="ORF">Syun_003615</name>
</gene>
<name>A0AAP0Q0D6_9MAGN</name>
<comment type="caution">
    <text evidence="2">The sequence shown here is derived from an EMBL/GenBank/DDBJ whole genome shotgun (WGS) entry which is preliminary data.</text>
</comment>
<protein>
    <submittedName>
        <fullName evidence="2">Uncharacterized protein</fullName>
    </submittedName>
</protein>
<dbReference type="AlphaFoldDB" id="A0AAP0Q0D6"/>
<reference evidence="2 3" key="1">
    <citation type="submission" date="2024-01" db="EMBL/GenBank/DDBJ databases">
        <title>Genome assemblies of Stephania.</title>
        <authorList>
            <person name="Yang L."/>
        </authorList>
    </citation>
    <scope>NUCLEOTIDE SEQUENCE [LARGE SCALE GENOMIC DNA]</scope>
    <source>
        <strain evidence="2">YNDBR</strain>
        <tissue evidence="2">Leaf</tissue>
    </source>
</reference>
<organism evidence="2 3">
    <name type="scientific">Stephania yunnanensis</name>
    <dbReference type="NCBI Taxonomy" id="152371"/>
    <lineage>
        <taxon>Eukaryota</taxon>
        <taxon>Viridiplantae</taxon>
        <taxon>Streptophyta</taxon>
        <taxon>Embryophyta</taxon>
        <taxon>Tracheophyta</taxon>
        <taxon>Spermatophyta</taxon>
        <taxon>Magnoliopsida</taxon>
        <taxon>Ranunculales</taxon>
        <taxon>Menispermaceae</taxon>
        <taxon>Menispermoideae</taxon>
        <taxon>Cissampelideae</taxon>
        <taxon>Stephania</taxon>
    </lineage>
</organism>
<dbReference type="EMBL" id="JBBNAF010000002">
    <property type="protein sequence ID" value="KAK9162713.1"/>
    <property type="molecule type" value="Genomic_DNA"/>
</dbReference>
<keyword evidence="3" id="KW-1185">Reference proteome</keyword>
<feature type="compositionally biased region" description="Polar residues" evidence="1">
    <location>
        <begin position="1"/>
        <end position="11"/>
    </location>
</feature>
<evidence type="ECO:0000256" key="1">
    <source>
        <dbReference type="SAM" id="MobiDB-lite"/>
    </source>
</evidence>
<sequence>MISTTQENSPCLSPDSHHQPSSSLRKCSVLTEISLSLTDISLSLSHRSLSPESHAPSNLLSLSPKSAVAAIKAGMRPSGSAVAVCRDWSFRSPPHVPSSHLKPSLLFAAIPSPYPKPPPSSLSGP</sequence>
<evidence type="ECO:0000313" key="3">
    <source>
        <dbReference type="Proteomes" id="UP001420932"/>
    </source>
</evidence>
<feature type="region of interest" description="Disordered" evidence="1">
    <location>
        <begin position="1"/>
        <end position="23"/>
    </location>
</feature>
<proteinExistence type="predicted"/>
<evidence type="ECO:0000313" key="2">
    <source>
        <dbReference type="EMBL" id="KAK9162713.1"/>
    </source>
</evidence>
<dbReference type="Proteomes" id="UP001420932">
    <property type="component" value="Unassembled WGS sequence"/>
</dbReference>